<evidence type="ECO:0008006" key="3">
    <source>
        <dbReference type="Google" id="ProtNLM"/>
    </source>
</evidence>
<reference evidence="1 2" key="1">
    <citation type="submission" date="2020-09" db="EMBL/GenBank/DDBJ databases">
        <title>Flavimobilis rhizosphaerae sp. nov., isolated from rhizosphere soil of Spartina alterniflora.</title>
        <authorList>
            <person name="Hanqin C."/>
        </authorList>
    </citation>
    <scope>NUCLEOTIDE SEQUENCE [LARGE SCALE GENOMIC DNA]</scope>
    <source>
        <strain evidence="1 2">GY 10621</strain>
    </source>
</reference>
<gene>
    <name evidence="1" type="ORF">IGS67_06975</name>
</gene>
<name>A0ABR9DQ40_9MICO</name>
<keyword evidence="2" id="KW-1185">Reference proteome</keyword>
<protein>
    <recommendedName>
        <fullName evidence="3">DUF4253 domain-containing protein</fullName>
    </recommendedName>
</protein>
<dbReference type="EMBL" id="JACZDF010000003">
    <property type="protein sequence ID" value="MBD9699231.1"/>
    <property type="molecule type" value="Genomic_DNA"/>
</dbReference>
<dbReference type="RefSeq" id="WP_192279135.1">
    <property type="nucleotide sequence ID" value="NZ_JACZDF010000003.1"/>
</dbReference>
<sequence length="147" mass="15833">MYYADGSALRLSVVGDDYPFLPGEDRGAVAHAEAWRAWLDEHTSEVAVTEMGLSAAKSAAIPLGWEARDAVRALGERLTVLRIPDQAFPVAAMVGGVVPSVDAVHLGVAVADTDIDTFLTYERQSAQLARMYGLLVLTPGLPDHWWA</sequence>
<dbReference type="Proteomes" id="UP000642107">
    <property type="component" value="Unassembled WGS sequence"/>
</dbReference>
<accession>A0ABR9DQ40</accession>
<organism evidence="1 2">
    <name type="scientific">Flavimobilis rhizosphaerae</name>
    <dbReference type="NCBI Taxonomy" id="2775421"/>
    <lineage>
        <taxon>Bacteria</taxon>
        <taxon>Bacillati</taxon>
        <taxon>Actinomycetota</taxon>
        <taxon>Actinomycetes</taxon>
        <taxon>Micrococcales</taxon>
        <taxon>Jonesiaceae</taxon>
        <taxon>Flavimobilis</taxon>
    </lineage>
</organism>
<proteinExistence type="predicted"/>
<evidence type="ECO:0000313" key="1">
    <source>
        <dbReference type="EMBL" id="MBD9699231.1"/>
    </source>
</evidence>
<evidence type="ECO:0000313" key="2">
    <source>
        <dbReference type="Proteomes" id="UP000642107"/>
    </source>
</evidence>
<comment type="caution">
    <text evidence="1">The sequence shown here is derived from an EMBL/GenBank/DDBJ whole genome shotgun (WGS) entry which is preliminary data.</text>
</comment>